<evidence type="ECO:0000259" key="10">
    <source>
        <dbReference type="PROSITE" id="PS50928"/>
    </source>
</evidence>
<keyword evidence="4" id="KW-0813">Transport</keyword>
<evidence type="ECO:0000313" key="11">
    <source>
        <dbReference type="EMBL" id="AGF77586.1"/>
    </source>
</evidence>
<dbReference type="InterPro" id="IPR005672">
    <property type="entry name" value="Phosphate_PstA"/>
</dbReference>
<keyword evidence="5 9" id="KW-1003">Cell membrane</keyword>
<dbReference type="STRING" id="1167006.UWK_01014"/>
<evidence type="ECO:0000256" key="2">
    <source>
        <dbReference type="ARBA" id="ARBA00007069"/>
    </source>
</evidence>
<evidence type="ECO:0000256" key="8">
    <source>
        <dbReference type="ARBA" id="ARBA00023136"/>
    </source>
</evidence>
<organism evidence="11 12">
    <name type="scientific">Desulfocapsa sulfexigens (strain DSM 10523 / SB164P1)</name>
    <dbReference type="NCBI Taxonomy" id="1167006"/>
    <lineage>
        <taxon>Bacteria</taxon>
        <taxon>Pseudomonadati</taxon>
        <taxon>Thermodesulfobacteriota</taxon>
        <taxon>Desulfobulbia</taxon>
        <taxon>Desulfobulbales</taxon>
        <taxon>Desulfocapsaceae</taxon>
        <taxon>Desulfocapsa</taxon>
    </lineage>
</organism>
<evidence type="ECO:0000256" key="3">
    <source>
        <dbReference type="ARBA" id="ARBA00016864"/>
    </source>
</evidence>
<comment type="similarity">
    <text evidence="2 9">Belongs to the binding-protein-dependent transport system permease family. CysTW subfamily.</text>
</comment>
<keyword evidence="8 9" id="KW-0472">Membrane</keyword>
<dbReference type="PATRIC" id="fig|1167006.5.peg.1136"/>
<evidence type="ECO:0000256" key="7">
    <source>
        <dbReference type="ARBA" id="ARBA00022989"/>
    </source>
</evidence>
<feature type="domain" description="ABC transmembrane type-1" evidence="10">
    <location>
        <begin position="62"/>
        <end position="270"/>
    </location>
</feature>
<dbReference type="KEGG" id="dsf:UWK_01014"/>
<dbReference type="InterPro" id="IPR035906">
    <property type="entry name" value="MetI-like_sf"/>
</dbReference>
<protein>
    <recommendedName>
        <fullName evidence="3 9">Phosphate transport system permease protein PstA</fullName>
    </recommendedName>
</protein>
<feature type="transmembrane region" description="Helical" evidence="9">
    <location>
        <begin position="12"/>
        <end position="30"/>
    </location>
</feature>
<gene>
    <name evidence="11" type="ordered locus">UWK_01014</name>
</gene>
<feature type="transmembrane region" description="Helical" evidence="9">
    <location>
        <begin position="195"/>
        <end position="217"/>
    </location>
</feature>
<evidence type="ECO:0000256" key="6">
    <source>
        <dbReference type="ARBA" id="ARBA00022692"/>
    </source>
</evidence>
<evidence type="ECO:0000256" key="5">
    <source>
        <dbReference type="ARBA" id="ARBA00022475"/>
    </source>
</evidence>
<keyword evidence="12" id="KW-1185">Reference proteome</keyword>
<evidence type="ECO:0000256" key="9">
    <source>
        <dbReference type="RuleBase" id="RU363043"/>
    </source>
</evidence>
<dbReference type="HOGENOM" id="CLU_033621_2_2_7"/>
<proteinExistence type="inferred from homology"/>
<keyword evidence="6 9" id="KW-0812">Transmembrane</keyword>
<sequence>MTGKFSQNISYLILRLLTYGIVICISYILFDIIRHGLPVINWDFISTFPRRSGSEGGILPAIVGTFYLTVGTILVALPLGIGCAIYLAEYAYQNRFSELVRLAIITLAGVPSIVYGLFGLGLFVIFCRFGTSILAGSLTLACMVLPIIIVTSEEALRAVPRGFREASLALGATKWETIWTNVLPYSISGMITGSILAIGRAAGETAPILLTVAAFYLPKMPGSLFDQVMALPYHLYILATQHPEAEKVLPLQYGTALVLLTLVLGMNIGAIVIRIYFRKKYKW</sequence>
<dbReference type="EMBL" id="CP003985">
    <property type="protein sequence ID" value="AGF77586.1"/>
    <property type="molecule type" value="Genomic_DNA"/>
</dbReference>
<dbReference type="OrthoDB" id="9807065at2"/>
<dbReference type="RefSeq" id="WP_015403282.1">
    <property type="nucleotide sequence ID" value="NC_020304.1"/>
</dbReference>
<dbReference type="GO" id="GO:0005886">
    <property type="term" value="C:plasma membrane"/>
    <property type="evidence" value="ECO:0007669"/>
    <property type="project" value="UniProtKB-SubCell"/>
</dbReference>
<feature type="transmembrane region" description="Helical" evidence="9">
    <location>
        <begin position="99"/>
        <end position="126"/>
    </location>
</feature>
<dbReference type="GO" id="GO:0035435">
    <property type="term" value="P:phosphate ion transmembrane transport"/>
    <property type="evidence" value="ECO:0007669"/>
    <property type="project" value="InterPro"/>
</dbReference>
<feature type="transmembrane region" description="Helical" evidence="9">
    <location>
        <begin position="58"/>
        <end position="87"/>
    </location>
</feature>
<dbReference type="PANTHER" id="PTHR43470:SF3">
    <property type="entry name" value="PHOSPHATE TRANSPORT SYSTEM PERMEASE PROTEIN PSTA-RELATED"/>
    <property type="match status" value="1"/>
</dbReference>
<keyword evidence="7 9" id="KW-1133">Transmembrane helix</keyword>
<comment type="subcellular location">
    <subcellularLocation>
        <location evidence="1 9">Cell membrane</location>
        <topology evidence="1 9">Multi-pass membrane protein</topology>
    </subcellularLocation>
</comment>
<dbReference type="PANTHER" id="PTHR43470">
    <property type="entry name" value="PHOSPHATE TRANSPORT SYSTEM PERMEASE PROTEIN PSTA-RELATED"/>
    <property type="match status" value="1"/>
</dbReference>
<dbReference type="AlphaFoldDB" id="M1PMC3"/>
<evidence type="ECO:0000256" key="1">
    <source>
        <dbReference type="ARBA" id="ARBA00004651"/>
    </source>
</evidence>
<evidence type="ECO:0000313" key="12">
    <source>
        <dbReference type="Proteomes" id="UP000011721"/>
    </source>
</evidence>
<feature type="transmembrane region" description="Helical" evidence="9">
    <location>
        <begin position="132"/>
        <end position="151"/>
    </location>
</feature>
<dbReference type="SUPFAM" id="SSF161098">
    <property type="entry name" value="MetI-like"/>
    <property type="match status" value="1"/>
</dbReference>
<dbReference type="Pfam" id="PF00528">
    <property type="entry name" value="BPD_transp_1"/>
    <property type="match status" value="1"/>
</dbReference>
<dbReference type="InterPro" id="IPR000515">
    <property type="entry name" value="MetI-like"/>
</dbReference>
<dbReference type="NCBIfam" id="TIGR00974">
    <property type="entry name" value="3a0107s02c"/>
    <property type="match status" value="1"/>
</dbReference>
<evidence type="ECO:0000256" key="4">
    <source>
        <dbReference type="ARBA" id="ARBA00022448"/>
    </source>
</evidence>
<accession>M1PMC3</accession>
<dbReference type="Proteomes" id="UP000011721">
    <property type="component" value="Chromosome"/>
</dbReference>
<name>M1PMC3_DESSD</name>
<dbReference type="Gene3D" id="1.10.3720.10">
    <property type="entry name" value="MetI-like"/>
    <property type="match status" value="1"/>
</dbReference>
<feature type="transmembrane region" description="Helical" evidence="9">
    <location>
        <begin position="256"/>
        <end position="277"/>
    </location>
</feature>
<dbReference type="PROSITE" id="PS50928">
    <property type="entry name" value="ABC_TM1"/>
    <property type="match status" value="1"/>
</dbReference>
<dbReference type="eggNOG" id="COG0581">
    <property type="taxonomic scope" value="Bacteria"/>
</dbReference>
<dbReference type="GO" id="GO:0005315">
    <property type="term" value="F:phosphate transmembrane transporter activity"/>
    <property type="evidence" value="ECO:0007669"/>
    <property type="project" value="InterPro"/>
</dbReference>
<reference evidence="12" key="1">
    <citation type="journal article" date="2013" name="Stand. Genomic Sci.">
        <title>Complete genome sequence of Desulfocapsa sulfexigens, a marine deltaproteobacterium specialized in disproportionating inorganic sulfur compounds.</title>
        <authorList>
            <person name="Finster K.W."/>
            <person name="Kjeldsen K.U."/>
            <person name="Kube M."/>
            <person name="Reinhardt R."/>
            <person name="Mussmann M."/>
            <person name="Amann R."/>
            <person name="Schreiber L."/>
        </authorList>
    </citation>
    <scope>NUCLEOTIDE SEQUENCE [LARGE SCALE GENOMIC DNA]</scope>
    <source>
        <strain evidence="12">DSM 10523 / SB164P1</strain>
    </source>
</reference>
<dbReference type="CDD" id="cd06261">
    <property type="entry name" value="TM_PBP2"/>
    <property type="match status" value="1"/>
</dbReference>